<dbReference type="NCBIfam" id="NF002881">
    <property type="entry name" value="PRK03343.1"/>
    <property type="match status" value="1"/>
</dbReference>
<comment type="catalytic activity">
    <reaction evidence="10 11">
        <text>D-sedoheptulose 7-phosphate + D-glyceraldehyde 3-phosphate = D-erythrose 4-phosphate + beta-D-fructose 6-phosphate</text>
        <dbReference type="Rhea" id="RHEA:17053"/>
        <dbReference type="ChEBI" id="CHEBI:16897"/>
        <dbReference type="ChEBI" id="CHEBI:57483"/>
        <dbReference type="ChEBI" id="CHEBI:57634"/>
        <dbReference type="ChEBI" id="CHEBI:59776"/>
        <dbReference type="EC" id="2.2.1.2"/>
    </reaction>
</comment>
<dbReference type="GO" id="GO:0004801">
    <property type="term" value="F:transaldolase activity"/>
    <property type="evidence" value="ECO:0007669"/>
    <property type="project" value="UniProtKB-UniRule"/>
</dbReference>
<sequence>MATPVPSLQALSHAGVSVWLDDLSRTRITSGSLNDAIETLSVVGVTTNPTIFAAALAGDGYEEAVAQLAAKGVSVDEAIDVLTTQDVAEACDILLPVYQATGGEDGRVSIEVPPHLAHDTEGTVEYAKKLHQMVNRDGVMIKIPATEEGLLAITRVIAEGISVNVTLIFSLDRYRKVVEAYVNGLERAREEGHDISNIRSVASIFVSRVDTEIDNRIDELVNNGADKELLELKGKAGLANCHLAHRIASEIFESERFTVLAAAGAHKQRPLWASTGTKNPAYSDTMYVDGLIAADTVNTMPEKTLLAFADHGQVSGDTVFGRYEEADRILDALSVAGIHYGDVMDKLEREGLEKFDASWNELVETVTTALEKAQ</sequence>
<comment type="subcellular location">
    <subcellularLocation>
        <location evidence="2 11">Cytoplasm</location>
    </subcellularLocation>
</comment>
<dbReference type="OrthoDB" id="9809101at2"/>
<dbReference type="InterPro" id="IPR018225">
    <property type="entry name" value="Transaldolase_AS"/>
</dbReference>
<name>A0A2N6VQS9_9MICO</name>
<organism evidence="12 13">
    <name type="scientific">Brevibacterium paucivorans</name>
    <dbReference type="NCBI Taxonomy" id="170994"/>
    <lineage>
        <taxon>Bacteria</taxon>
        <taxon>Bacillati</taxon>
        <taxon>Actinomycetota</taxon>
        <taxon>Actinomycetes</taxon>
        <taxon>Micrococcales</taxon>
        <taxon>Brevibacteriaceae</taxon>
        <taxon>Brevibacterium</taxon>
    </lineage>
</organism>
<dbReference type="PANTHER" id="PTHR10683:SF31">
    <property type="entry name" value="TRANSALDOLASE"/>
    <property type="match status" value="1"/>
</dbReference>
<dbReference type="GO" id="GO:0005975">
    <property type="term" value="P:carbohydrate metabolic process"/>
    <property type="evidence" value="ECO:0007669"/>
    <property type="project" value="InterPro"/>
</dbReference>
<comment type="caution">
    <text evidence="12">The sequence shown here is derived from an EMBL/GenBank/DDBJ whole genome shotgun (WGS) entry which is preliminary data.</text>
</comment>
<dbReference type="GO" id="GO:0005737">
    <property type="term" value="C:cytoplasm"/>
    <property type="evidence" value="ECO:0007669"/>
    <property type="project" value="UniProtKB-SubCell"/>
</dbReference>
<keyword evidence="8 11" id="KW-0570">Pentose shunt</keyword>
<keyword evidence="6 11" id="KW-0963">Cytoplasm</keyword>
<evidence type="ECO:0000313" key="12">
    <source>
        <dbReference type="EMBL" id="PMD06388.1"/>
    </source>
</evidence>
<evidence type="ECO:0000256" key="7">
    <source>
        <dbReference type="ARBA" id="ARBA00022679"/>
    </source>
</evidence>
<gene>
    <name evidence="11 12" type="primary">tal</name>
    <name evidence="12" type="ORF">CJ199_03215</name>
</gene>
<dbReference type="Proteomes" id="UP000235598">
    <property type="component" value="Unassembled WGS sequence"/>
</dbReference>
<evidence type="ECO:0000256" key="11">
    <source>
        <dbReference type="HAMAP-Rule" id="MF_00493"/>
    </source>
</evidence>
<dbReference type="Gene3D" id="3.20.20.70">
    <property type="entry name" value="Aldolase class I"/>
    <property type="match status" value="1"/>
</dbReference>
<protein>
    <recommendedName>
        <fullName evidence="5 11">Transaldolase</fullName>
        <ecNumber evidence="5 11">2.2.1.2</ecNumber>
    </recommendedName>
</protein>
<evidence type="ECO:0000256" key="4">
    <source>
        <dbReference type="ARBA" id="ARBA00008426"/>
    </source>
</evidence>
<evidence type="ECO:0000256" key="8">
    <source>
        <dbReference type="ARBA" id="ARBA00023126"/>
    </source>
</evidence>
<dbReference type="SUPFAM" id="SSF51569">
    <property type="entry name" value="Aldolase"/>
    <property type="match status" value="1"/>
</dbReference>
<dbReference type="NCBIfam" id="TIGR00876">
    <property type="entry name" value="tal_mycobact"/>
    <property type="match status" value="1"/>
</dbReference>
<reference evidence="12 13" key="1">
    <citation type="submission" date="2017-09" db="EMBL/GenBank/DDBJ databases">
        <title>Bacterial strain isolated from the female urinary microbiota.</title>
        <authorList>
            <person name="Thomas-White K."/>
            <person name="Kumar N."/>
            <person name="Forster S."/>
            <person name="Putonti C."/>
            <person name="Lawley T."/>
            <person name="Wolfe A.J."/>
        </authorList>
    </citation>
    <scope>NUCLEOTIDE SEQUENCE [LARGE SCALE GENOMIC DNA]</scope>
    <source>
        <strain evidence="12 13">UMB1301</strain>
    </source>
</reference>
<feature type="active site" description="Schiff-base intermediate with substrate" evidence="11">
    <location>
        <position position="142"/>
    </location>
</feature>
<dbReference type="PROSITE" id="PS01054">
    <property type="entry name" value="TRANSALDOLASE_1"/>
    <property type="match status" value="1"/>
</dbReference>
<evidence type="ECO:0000256" key="5">
    <source>
        <dbReference type="ARBA" id="ARBA00013151"/>
    </source>
</evidence>
<dbReference type="CDD" id="cd00955">
    <property type="entry name" value="Transaldolase_like"/>
    <property type="match status" value="1"/>
</dbReference>
<evidence type="ECO:0000256" key="9">
    <source>
        <dbReference type="ARBA" id="ARBA00023270"/>
    </source>
</evidence>
<comment type="similarity">
    <text evidence="4 11">Belongs to the transaldolase family. Type 2 subfamily.</text>
</comment>
<evidence type="ECO:0000256" key="1">
    <source>
        <dbReference type="ARBA" id="ARBA00003518"/>
    </source>
</evidence>
<evidence type="ECO:0000256" key="2">
    <source>
        <dbReference type="ARBA" id="ARBA00004496"/>
    </source>
</evidence>
<dbReference type="PROSITE" id="PS00958">
    <property type="entry name" value="TRANSALDOLASE_2"/>
    <property type="match status" value="1"/>
</dbReference>
<dbReference type="EC" id="2.2.1.2" evidence="5 11"/>
<evidence type="ECO:0000256" key="10">
    <source>
        <dbReference type="ARBA" id="ARBA00048810"/>
    </source>
</evidence>
<dbReference type="EMBL" id="PNHK01000001">
    <property type="protein sequence ID" value="PMD06388.1"/>
    <property type="molecule type" value="Genomic_DNA"/>
</dbReference>
<keyword evidence="7 11" id="KW-0808">Transferase</keyword>
<proteinExistence type="inferred from homology"/>
<dbReference type="Pfam" id="PF00923">
    <property type="entry name" value="TAL_FSA"/>
    <property type="match status" value="1"/>
</dbReference>
<dbReference type="PIRSF" id="PIRSF036915">
    <property type="entry name" value="Trnald_Bac_Plnt"/>
    <property type="match status" value="1"/>
</dbReference>
<evidence type="ECO:0000313" key="13">
    <source>
        <dbReference type="Proteomes" id="UP000235598"/>
    </source>
</evidence>
<dbReference type="AlphaFoldDB" id="A0A2N6VQS9"/>
<dbReference type="InterPro" id="IPR004732">
    <property type="entry name" value="Transaldolase_2"/>
</dbReference>
<comment type="pathway">
    <text evidence="3 11">Carbohydrate degradation; pentose phosphate pathway; D-glyceraldehyde 3-phosphate and beta-D-fructose 6-phosphate from D-ribose 5-phosphate and D-xylulose 5-phosphate (non-oxidative stage): step 2/3.</text>
</comment>
<dbReference type="GO" id="GO:0006098">
    <property type="term" value="P:pentose-phosphate shunt"/>
    <property type="evidence" value="ECO:0007669"/>
    <property type="project" value="UniProtKB-UniRule"/>
</dbReference>
<dbReference type="RefSeq" id="WP_102238034.1">
    <property type="nucleotide sequence ID" value="NZ_JBDMHW010000002.1"/>
</dbReference>
<dbReference type="InterPro" id="IPR001585">
    <property type="entry name" value="TAL/FSA"/>
</dbReference>
<evidence type="ECO:0000256" key="3">
    <source>
        <dbReference type="ARBA" id="ARBA00004857"/>
    </source>
</evidence>
<dbReference type="PANTHER" id="PTHR10683">
    <property type="entry name" value="TRANSALDOLASE"/>
    <property type="match status" value="1"/>
</dbReference>
<comment type="function">
    <text evidence="1 11">Transaldolase is important for the balance of metabolites in the pentose-phosphate pathway.</text>
</comment>
<dbReference type="UniPathway" id="UPA00115">
    <property type="reaction ID" value="UER00414"/>
</dbReference>
<accession>A0A2N6VQS9</accession>
<keyword evidence="9 11" id="KW-0704">Schiff base</keyword>
<dbReference type="InterPro" id="IPR013785">
    <property type="entry name" value="Aldolase_TIM"/>
</dbReference>
<dbReference type="HAMAP" id="MF_00493">
    <property type="entry name" value="Transaldolase_2"/>
    <property type="match status" value="1"/>
</dbReference>
<evidence type="ECO:0000256" key="6">
    <source>
        <dbReference type="ARBA" id="ARBA00022490"/>
    </source>
</evidence>